<protein>
    <recommendedName>
        <fullName evidence="19">Galectin</fullName>
    </recommendedName>
</protein>
<evidence type="ECO:0000259" key="21">
    <source>
        <dbReference type="PROSITE" id="PS51304"/>
    </source>
</evidence>
<comment type="caution">
    <text evidence="22">The sequence shown here is derived from an EMBL/GenBank/DDBJ whole genome shotgun (WGS) entry which is preliminary data.</text>
</comment>
<evidence type="ECO:0000256" key="12">
    <source>
        <dbReference type="ARBA" id="ARBA00022782"/>
    </source>
</evidence>
<dbReference type="GO" id="GO:0030593">
    <property type="term" value="P:neutrophil chemotaxis"/>
    <property type="evidence" value="ECO:0007669"/>
    <property type="project" value="TreeGrafter"/>
</dbReference>
<keyword evidence="17" id="KW-0508">mRNA splicing</keyword>
<keyword evidence="16" id="KW-1015">Disulfide bond</keyword>
<dbReference type="OrthoDB" id="8942303at2759"/>
<keyword evidence="18" id="KW-0539">Nucleus</keyword>
<dbReference type="GO" id="GO:0005737">
    <property type="term" value="C:cytoplasm"/>
    <property type="evidence" value="ECO:0007669"/>
    <property type="project" value="UniProtKB-SubCell"/>
</dbReference>
<dbReference type="GO" id="GO:0090280">
    <property type="term" value="P:positive regulation of calcium ion import"/>
    <property type="evidence" value="ECO:0007669"/>
    <property type="project" value="TreeGrafter"/>
</dbReference>
<evidence type="ECO:0000256" key="6">
    <source>
        <dbReference type="ARBA" id="ARBA00022553"/>
    </source>
</evidence>
<dbReference type="SUPFAM" id="SSF49899">
    <property type="entry name" value="Concanavalin A-like lectins/glucanases"/>
    <property type="match status" value="1"/>
</dbReference>
<keyword evidence="8" id="KW-0507">mRNA processing</keyword>
<dbReference type="GO" id="GO:0030154">
    <property type="term" value="P:cell differentiation"/>
    <property type="evidence" value="ECO:0007669"/>
    <property type="project" value="UniProtKB-KW"/>
</dbReference>
<dbReference type="GO" id="GO:0008380">
    <property type="term" value="P:RNA splicing"/>
    <property type="evidence" value="ECO:0007669"/>
    <property type="project" value="UniProtKB-KW"/>
</dbReference>
<feature type="domain" description="Galectin" evidence="21">
    <location>
        <begin position="129"/>
        <end position="259"/>
    </location>
</feature>
<dbReference type="GO" id="GO:0005615">
    <property type="term" value="C:extracellular space"/>
    <property type="evidence" value="ECO:0007669"/>
    <property type="project" value="TreeGrafter"/>
</dbReference>
<dbReference type="GO" id="GO:0048246">
    <property type="term" value="P:macrophage chemotaxis"/>
    <property type="evidence" value="ECO:0007669"/>
    <property type="project" value="TreeGrafter"/>
</dbReference>
<keyword evidence="11" id="KW-0677">Repeat</keyword>
<evidence type="ECO:0000256" key="19">
    <source>
        <dbReference type="RuleBase" id="RU102079"/>
    </source>
</evidence>
<keyword evidence="7" id="KW-0399">Innate immunity</keyword>
<dbReference type="GO" id="GO:0043236">
    <property type="term" value="F:laminin binding"/>
    <property type="evidence" value="ECO:0007669"/>
    <property type="project" value="TreeGrafter"/>
</dbReference>
<keyword evidence="23" id="KW-1185">Reference proteome</keyword>
<gene>
    <name evidence="22" type="ORF">GDO86_016179</name>
</gene>
<evidence type="ECO:0000256" key="17">
    <source>
        <dbReference type="ARBA" id="ARBA00023187"/>
    </source>
</evidence>
<dbReference type="GO" id="GO:0045087">
    <property type="term" value="P:innate immune response"/>
    <property type="evidence" value="ECO:0007669"/>
    <property type="project" value="UniProtKB-KW"/>
</dbReference>
<dbReference type="FunFam" id="2.60.120.200:FF:000023">
    <property type="entry name" value="Galectin"/>
    <property type="match status" value="1"/>
</dbReference>
<evidence type="ECO:0000256" key="16">
    <source>
        <dbReference type="ARBA" id="ARBA00023157"/>
    </source>
</evidence>
<keyword evidence="15" id="KW-0007">Acetylation</keyword>
<feature type="compositionally biased region" description="Low complexity" evidence="20">
    <location>
        <begin position="96"/>
        <end position="111"/>
    </location>
</feature>
<dbReference type="PROSITE" id="PS51304">
    <property type="entry name" value="GALECTIN"/>
    <property type="match status" value="1"/>
</dbReference>
<keyword evidence="6" id="KW-0597">Phosphoprotein</keyword>
<dbReference type="GO" id="GO:0006397">
    <property type="term" value="P:mRNA processing"/>
    <property type="evidence" value="ECO:0007669"/>
    <property type="project" value="UniProtKB-KW"/>
</dbReference>
<evidence type="ECO:0000256" key="8">
    <source>
        <dbReference type="ARBA" id="ARBA00022664"/>
    </source>
</evidence>
<dbReference type="GO" id="GO:0019863">
    <property type="term" value="F:IgE binding"/>
    <property type="evidence" value="ECO:0007669"/>
    <property type="project" value="UniProtKB-KW"/>
</dbReference>
<keyword evidence="13" id="KW-0391">Immunity</keyword>
<dbReference type="Gene3D" id="2.60.120.200">
    <property type="match status" value="1"/>
</dbReference>
<dbReference type="InterPro" id="IPR001079">
    <property type="entry name" value="Galectin_CRD"/>
</dbReference>
<keyword evidence="14" id="KW-0389">IgE-binding protein</keyword>
<evidence type="ECO:0000256" key="10">
    <source>
        <dbReference type="ARBA" id="ARBA00022734"/>
    </source>
</evidence>
<dbReference type="GO" id="GO:0002548">
    <property type="term" value="P:monocyte chemotaxis"/>
    <property type="evidence" value="ECO:0007669"/>
    <property type="project" value="TreeGrafter"/>
</dbReference>
<dbReference type="InterPro" id="IPR044156">
    <property type="entry name" value="Galectin-like"/>
</dbReference>
<keyword evidence="4" id="KW-0963">Cytoplasm</keyword>
<dbReference type="GO" id="GO:0005681">
    <property type="term" value="C:spliceosomal complex"/>
    <property type="evidence" value="ECO:0007669"/>
    <property type="project" value="UniProtKB-KW"/>
</dbReference>
<evidence type="ECO:0000256" key="7">
    <source>
        <dbReference type="ARBA" id="ARBA00022588"/>
    </source>
</evidence>
<dbReference type="CDD" id="cd00070">
    <property type="entry name" value="GLECT"/>
    <property type="match status" value="1"/>
</dbReference>
<evidence type="ECO:0000256" key="13">
    <source>
        <dbReference type="ARBA" id="ARBA00022859"/>
    </source>
</evidence>
<dbReference type="AlphaFoldDB" id="A0A8T2JW01"/>
<evidence type="ECO:0000256" key="9">
    <source>
        <dbReference type="ARBA" id="ARBA00022728"/>
    </source>
</evidence>
<dbReference type="PANTHER" id="PTHR11346:SF26">
    <property type="entry name" value="GALECTIN-3"/>
    <property type="match status" value="1"/>
</dbReference>
<dbReference type="GO" id="GO:0048030">
    <property type="term" value="F:disaccharide binding"/>
    <property type="evidence" value="ECO:0007669"/>
    <property type="project" value="TreeGrafter"/>
</dbReference>
<accession>A0A8T2JW01</accession>
<name>A0A8T2JW01_9PIPI</name>
<dbReference type="EMBL" id="JAACNH010000003">
    <property type="protein sequence ID" value="KAG8449429.1"/>
    <property type="molecule type" value="Genomic_DNA"/>
</dbReference>
<reference evidence="22" key="1">
    <citation type="thesis" date="2020" institute="ProQuest LLC" country="789 East Eisenhower Parkway, Ann Arbor, MI, USA">
        <title>Comparative Genomics and Chromosome Evolution.</title>
        <authorList>
            <person name="Mudd A.B."/>
        </authorList>
    </citation>
    <scope>NUCLEOTIDE SEQUENCE</scope>
    <source>
        <strain evidence="22">Female2</strain>
        <tissue evidence="22">Blood</tissue>
    </source>
</reference>
<evidence type="ECO:0000256" key="4">
    <source>
        <dbReference type="ARBA" id="ARBA00022490"/>
    </source>
</evidence>
<evidence type="ECO:0000256" key="5">
    <source>
        <dbReference type="ARBA" id="ARBA00022525"/>
    </source>
</evidence>
<keyword evidence="5" id="KW-0964">Secreted</keyword>
<evidence type="ECO:0000256" key="20">
    <source>
        <dbReference type="SAM" id="MobiDB-lite"/>
    </source>
</evidence>
<evidence type="ECO:0000256" key="14">
    <source>
        <dbReference type="ARBA" id="ARBA00022972"/>
    </source>
</evidence>
<dbReference type="Pfam" id="PF00337">
    <property type="entry name" value="Gal-bind_lectin"/>
    <property type="match status" value="1"/>
</dbReference>
<dbReference type="GO" id="GO:0048245">
    <property type="term" value="P:eosinophil chemotaxis"/>
    <property type="evidence" value="ECO:0007669"/>
    <property type="project" value="TreeGrafter"/>
</dbReference>
<dbReference type="Proteomes" id="UP000812440">
    <property type="component" value="Chromosome 8_10"/>
</dbReference>
<dbReference type="InterPro" id="IPR013320">
    <property type="entry name" value="ConA-like_dom_sf"/>
</dbReference>
<dbReference type="GO" id="GO:2001237">
    <property type="term" value="P:negative regulation of extrinsic apoptotic signaling pathway"/>
    <property type="evidence" value="ECO:0007669"/>
    <property type="project" value="TreeGrafter"/>
</dbReference>
<keyword evidence="10 19" id="KW-0430">Lectin</keyword>
<organism evidence="22 23">
    <name type="scientific">Hymenochirus boettgeri</name>
    <name type="common">Congo dwarf clawed frog</name>
    <dbReference type="NCBI Taxonomy" id="247094"/>
    <lineage>
        <taxon>Eukaryota</taxon>
        <taxon>Metazoa</taxon>
        <taxon>Chordata</taxon>
        <taxon>Craniata</taxon>
        <taxon>Vertebrata</taxon>
        <taxon>Euteleostomi</taxon>
        <taxon>Amphibia</taxon>
        <taxon>Batrachia</taxon>
        <taxon>Anura</taxon>
        <taxon>Pipoidea</taxon>
        <taxon>Pipidae</taxon>
        <taxon>Pipinae</taxon>
        <taxon>Hymenochirus</taxon>
    </lineage>
</organism>
<keyword evidence="12" id="KW-0221">Differentiation</keyword>
<dbReference type="GO" id="GO:0045806">
    <property type="term" value="P:negative regulation of endocytosis"/>
    <property type="evidence" value="ECO:0007669"/>
    <property type="project" value="TreeGrafter"/>
</dbReference>
<evidence type="ECO:0000256" key="3">
    <source>
        <dbReference type="ARBA" id="ARBA00004613"/>
    </source>
</evidence>
<dbReference type="GO" id="GO:0050918">
    <property type="term" value="P:positive chemotaxis"/>
    <property type="evidence" value="ECO:0007669"/>
    <property type="project" value="TreeGrafter"/>
</dbReference>
<evidence type="ECO:0000256" key="18">
    <source>
        <dbReference type="ARBA" id="ARBA00023242"/>
    </source>
</evidence>
<evidence type="ECO:0000313" key="22">
    <source>
        <dbReference type="EMBL" id="KAG8449429.1"/>
    </source>
</evidence>
<dbReference type="SMART" id="SM00908">
    <property type="entry name" value="Gal-bind_lectin"/>
    <property type="match status" value="1"/>
</dbReference>
<sequence>MADDFSLSDAVNTSNAANTQQEHGQPQNQGGPWGYPNAPQGQPWPGYSWPGFQGPAPGQQYPGFQGPAPGQQYPGFQGPAPGQQYPGFPPAGQGYPGFPAPGQSPGASGPQDASQQITPKAPVPLSVPCEIPLTAGIIPRLQITICGTISPTARRFGIDLRKGKDIAFHFNPRFDEHTHVVVRNTMVRDVWGSEERKAAKFPFVKGQPFMIQILCEQDHFNVSVNNENFCRYAFRVHELAEIKTVNIGGDVTLSDVRFAMM</sequence>
<comment type="subcellular location">
    <subcellularLocation>
        <location evidence="2">Cytoplasm</location>
    </subcellularLocation>
    <subcellularLocation>
        <location evidence="1">Nucleus</location>
    </subcellularLocation>
    <subcellularLocation>
        <location evidence="3">Secreted</location>
    </subcellularLocation>
</comment>
<evidence type="ECO:0000256" key="1">
    <source>
        <dbReference type="ARBA" id="ARBA00004123"/>
    </source>
</evidence>
<evidence type="ECO:0000256" key="15">
    <source>
        <dbReference type="ARBA" id="ARBA00022990"/>
    </source>
</evidence>
<feature type="compositionally biased region" description="Polar residues" evidence="20">
    <location>
        <begin position="9"/>
        <end position="30"/>
    </location>
</feature>
<dbReference type="SMART" id="SM00276">
    <property type="entry name" value="GLECT"/>
    <property type="match status" value="1"/>
</dbReference>
<dbReference type="GO" id="GO:0001772">
    <property type="term" value="C:immunological synapse"/>
    <property type="evidence" value="ECO:0007669"/>
    <property type="project" value="TreeGrafter"/>
</dbReference>
<dbReference type="PANTHER" id="PTHR11346">
    <property type="entry name" value="GALECTIN"/>
    <property type="match status" value="1"/>
</dbReference>
<feature type="region of interest" description="Disordered" evidence="20">
    <location>
        <begin position="1"/>
        <end position="121"/>
    </location>
</feature>
<evidence type="ECO:0000313" key="23">
    <source>
        <dbReference type="Proteomes" id="UP000812440"/>
    </source>
</evidence>
<keyword evidence="9" id="KW-0747">Spliceosome</keyword>
<evidence type="ECO:0000256" key="11">
    <source>
        <dbReference type="ARBA" id="ARBA00022737"/>
    </source>
</evidence>
<proteinExistence type="predicted"/>
<evidence type="ECO:0000256" key="2">
    <source>
        <dbReference type="ARBA" id="ARBA00004496"/>
    </source>
</evidence>